<dbReference type="Proteomes" id="UP001225034">
    <property type="component" value="Unassembled WGS sequence"/>
</dbReference>
<comment type="caution">
    <text evidence="7">The sequence shown here is derived from an EMBL/GenBank/DDBJ whole genome shotgun (WGS) entry which is preliminary data.</text>
</comment>
<sequence>MNEDYEHFTLAMKQMTGIDLTSYKEAQMKRRLTSFRDKKGFVDFSSYVKAMKKDQRLLEECLERMTINVSEFYRNYTRWQVLNTQILPSLLTESKSLKTWSAACSSGEEPYTLAMILSQHLKPQDYSILATDLDQVILERAKLGLYGERSLKEVPEDMLSKYFTKKESIYEVDQALKKHVQFKQQNLLTDRFDSHYDLIICRNVMIYFTEEAKHILYQKFSRALRPGGILFVGSTEQIFNPDTYGLKSTETFFYEKVR</sequence>
<accession>A0ABT9YE67</accession>
<dbReference type="GO" id="GO:0032259">
    <property type="term" value="P:methylation"/>
    <property type="evidence" value="ECO:0007669"/>
    <property type="project" value="UniProtKB-KW"/>
</dbReference>
<evidence type="ECO:0000256" key="2">
    <source>
        <dbReference type="ARBA" id="ARBA00012534"/>
    </source>
</evidence>
<dbReference type="Gene3D" id="1.10.155.10">
    <property type="entry name" value="Chemotaxis receptor methyltransferase CheR, N-terminal domain"/>
    <property type="match status" value="1"/>
</dbReference>
<reference evidence="7 8" key="1">
    <citation type="submission" date="2023-07" db="EMBL/GenBank/DDBJ databases">
        <title>Genomic Encyclopedia of Type Strains, Phase IV (KMG-IV): sequencing the most valuable type-strain genomes for metagenomic binning, comparative biology and taxonomic classification.</title>
        <authorList>
            <person name="Goeker M."/>
        </authorList>
    </citation>
    <scope>NUCLEOTIDE SEQUENCE [LARGE SCALE GENOMIC DNA]</scope>
    <source>
        <strain evidence="7 8">DSM 19154</strain>
    </source>
</reference>
<dbReference type="PANTHER" id="PTHR24422">
    <property type="entry name" value="CHEMOTAXIS PROTEIN METHYLTRANSFERASE"/>
    <property type="match status" value="1"/>
</dbReference>
<keyword evidence="3 7" id="KW-0489">Methyltransferase</keyword>
<keyword evidence="8" id="KW-1185">Reference proteome</keyword>
<dbReference type="PRINTS" id="PR00996">
    <property type="entry name" value="CHERMTFRASE"/>
</dbReference>
<dbReference type="Gene3D" id="3.40.50.150">
    <property type="entry name" value="Vaccinia Virus protein VP39"/>
    <property type="match status" value="1"/>
</dbReference>
<evidence type="ECO:0000313" key="7">
    <source>
        <dbReference type="EMBL" id="MDQ0205918.1"/>
    </source>
</evidence>
<dbReference type="InterPro" id="IPR050903">
    <property type="entry name" value="Bact_Chemotaxis_MeTrfase"/>
</dbReference>
<evidence type="ECO:0000256" key="3">
    <source>
        <dbReference type="ARBA" id="ARBA00022603"/>
    </source>
</evidence>
<protein>
    <recommendedName>
        <fullName evidence="2">protein-glutamate O-methyltransferase</fullName>
        <ecNumber evidence="2">2.1.1.80</ecNumber>
    </recommendedName>
</protein>
<dbReference type="SUPFAM" id="SSF47757">
    <property type="entry name" value="Chemotaxis receptor methyltransferase CheR, N-terminal domain"/>
    <property type="match status" value="1"/>
</dbReference>
<evidence type="ECO:0000313" key="8">
    <source>
        <dbReference type="Proteomes" id="UP001225034"/>
    </source>
</evidence>
<dbReference type="EC" id="2.1.1.80" evidence="2"/>
<gene>
    <name evidence="7" type="ORF">J2S05_000692</name>
</gene>
<dbReference type="Pfam" id="PF01739">
    <property type="entry name" value="CheR"/>
    <property type="match status" value="1"/>
</dbReference>
<organism evidence="7 8">
    <name type="scientific">Alkalicoccobacillus murimartini</name>
    <dbReference type="NCBI Taxonomy" id="171685"/>
    <lineage>
        <taxon>Bacteria</taxon>
        <taxon>Bacillati</taxon>
        <taxon>Bacillota</taxon>
        <taxon>Bacilli</taxon>
        <taxon>Bacillales</taxon>
        <taxon>Bacillaceae</taxon>
        <taxon>Alkalicoccobacillus</taxon>
    </lineage>
</organism>
<dbReference type="EMBL" id="JAUSUA010000001">
    <property type="protein sequence ID" value="MDQ0205918.1"/>
    <property type="molecule type" value="Genomic_DNA"/>
</dbReference>
<feature type="domain" description="CheR-type methyltransferase" evidence="6">
    <location>
        <begin position="1"/>
        <end position="258"/>
    </location>
</feature>
<dbReference type="InterPro" id="IPR000780">
    <property type="entry name" value="CheR_MeTrfase"/>
</dbReference>
<evidence type="ECO:0000256" key="1">
    <source>
        <dbReference type="ARBA" id="ARBA00001541"/>
    </source>
</evidence>
<evidence type="ECO:0000256" key="4">
    <source>
        <dbReference type="ARBA" id="ARBA00022679"/>
    </source>
</evidence>
<dbReference type="InterPro" id="IPR036804">
    <property type="entry name" value="CheR_N_sf"/>
</dbReference>
<dbReference type="Pfam" id="PF03705">
    <property type="entry name" value="CheR_N"/>
    <property type="match status" value="1"/>
</dbReference>
<keyword evidence="5" id="KW-0949">S-adenosyl-L-methionine</keyword>
<dbReference type="SUPFAM" id="SSF53335">
    <property type="entry name" value="S-adenosyl-L-methionine-dependent methyltransferases"/>
    <property type="match status" value="1"/>
</dbReference>
<dbReference type="InterPro" id="IPR022641">
    <property type="entry name" value="CheR_N"/>
</dbReference>
<dbReference type="InterPro" id="IPR022642">
    <property type="entry name" value="CheR_C"/>
</dbReference>
<proteinExistence type="predicted"/>
<comment type="catalytic activity">
    <reaction evidence="1">
        <text>L-glutamyl-[protein] + S-adenosyl-L-methionine = [protein]-L-glutamate 5-O-methyl ester + S-adenosyl-L-homocysteine</text>
        <dbReference type="Rhea" id="RHEA:24452"/>
        <dbReference type="Rhea" id="RHEA-COMP:10208"/>
        <dbReference type="Rhea" id="RHEA-COMP:10311"/>
        <dbReference type="ChEBI" id="CHEBI:29973"/>
        <dbReference type="ChEBI" id="CHEBI:57856"/>
        <dbReference type="ChEBI" id="CHEBI:59789"/>
        <dbReference type="ChEBI" id="CHEBI:82795"/>
        <dbReference type="EC" id="2.1.1.80"/>
    </reaction>
</comment>
<dbReference type="CDD" id="cd02440">
    <property type="entry name" value="AdoMet_MTases"/>
    <property type="match status" value="1"/>
</dbReference>
<dbReference type="RefSeq" id="WP_306979941.1">
    <property type="nucleotide sequence ID" value="NZ_JAUSUA010000001.1"/>
</dbReference>
<name>A0ABT9YE67_9BACI</name>
<dbReference type="SMART" id="SM00138">
    <property type="entry name" value="MeTrc"/>
    <property type="match status" value="1"/>
</dbReference>
<dbReference type="GO" id="GO:0008983">
    <property type="term" value="F:protein-glutamate O-methyltransferase activity"/>
    <property type="evidence" value="ECO:0007669"/>
    <property type="project" value="UniProtKB-EC"/>
</dbReference>
<dbReference type="InterPro" id="IPR029063">
    <property type="entry name" value="SAM-dependent_MTases_sf"/>
</dbReference>
<dbReference type="PANTHER" id="PTHR24422:SF19">
    <property type="entry name" value="CHEMOTAXIS PROTEIN METHYLTRANSFERASE"/>
    <property type="match status" value="1"/>
</dbReference>
<dbReference type="PROSITE" id="PS50123">
    <property type="entry name" value="CHER"/>
    <property type="match status" value="1"/>
</dbReference>
<evidence type="ECO:0000256" key="5">
    <source>
        <dbReference type="ARBA" id="ARBA00022691"/>
    </source>
</evidence>
<keyword evidence="4 7" id="KW-0808">Transferase</keyword>
<evidence type="ECO:0000259" key="6">
    <source>
        <dbReference type="PROSITE" id="PS50123"/>
    </source>
</evidence>